<feature type="transmembrane region" description="Helical" evidence="1">
    <location>
        <begin position="7"/>
        <end position="24"/>
    </location>
</feature>
<dbReference type="InterPro" id="IPR006068">
    <property type="entry name" value="ATPase_P-typ_cation-transptr_C"/>
</dbReference>
<accession>A0ABY9J271</accession>
<evidence type="ECO:0000313" key="4">
    <source>
        <dbReference type="Proteomes" id="UP001235744"/>
    </source>
</evidence>
<evidence type="ECO:0000256" key="1">
    <source>
        <dbReference type="SAM" id="Phobius"/>
    </source>
</evidence>
<dbReference type="EMBL" id="CP120988">
    <property type="protein sequence ID" value="WLQ61942.1"/>
    <property type="molecule type" value="Genomic_DNA"/>
</dbReference>
<feature type="transmembrane region" description="Helical" evidence="1">
    <location>
        <begin position="30"/>
        <end position="54"/>
    </location>
</feature>
<feature type="domain" description="Cation-transporting P-type ATPase C-terminal" evidence="2">
    <location>
        <begin position="2"/>
        <end position="59"/>
    </location>
</feature>
<proteinExistence type="predicted"/>
<keyword evidence="1" id="KW-0472">Membrane</keyword>
<gene>
    <name evidence="3" type="ORF">P8A19_38375</name>
</gene>
<sequence>MLTNPLLLGGIAFEVAFTAALVYVPALQDLFGTASLPLDIVVLIATFPVLVWGADELQRARRRSHR</sequence>
<evidence type="ECO:0000313" key="3">
    <source>
        <dbReference type="EMBL" id="WLQ61942.1"/>
    </source>
</evidence>
<reference evidence="3 4" key="1">
    <citation type="submission" date="2023-03" db="EMBL/GenBank/DDBJ databases">
        <title>Isolation and description of six Streptomyces strains from soil environments, able to metabolize different microbial glucans.</title>
        <authorList>
            <person name="Widen T."/>
            <person name="Larsbrink J."/>
        </authorList>
    </citation>
    <scope>NUCLEOTIDE SEQUENCE [LARGE SCALE GENOMIC DNA]</scope>
    <source>
        <strain evidence="3 4">Alt2</strain>
    </source>
</reference>
<dbReference type="Gene3D" id="1.20.1110.10">
    <property type="entry name" value="Calcium-transporting ATPase, transmembrane domain"/>
    <property type="match status" value="1"/>
</dbReference>
<evidence type="ECO:0000259" key="2">
    <source>
        <dbReference type="Pfam" id="PF00689"/>
    </source>
</evidence>
<dbReference type="InterPro" id="IPR023298">
    <property type="entry name" value="ATPase_P-typ_TM_dom_sf"/>
</dbReference>
<dbReference type="Pfam" id="PF00689">
    <property type="entry name" value="Cation_ATPase_C"/>
    <property type="match status" value="1"/>
</dbReference>
<organism evidence="3 4">
    <name type="scientific">Streptomyces poriferorum</name>
    <dbReference type="NCBI Taxonomy" id="2798799"/>
    <lineage>
        <taxon>Bacteria</taxon>
        <taxon>Bacillati</taxon>
        <taxon>Actinomycetota</taxon>
        <taxon>Actinomycetes</taxon>
        <taxon>Kitasatosporales</taxon>
        <taxon>Streptomycetaceae</taxon>
        <taxon>Streptomyces</taxon>
    </lineage>
</organism>
<keyword evidence="1" id="KW-0812">Transmembrane</keyword>
<dbReference type="SUPFAM" id="SSF81665">
    <property type="entry name" value="Calcium ATPase, transmembrane domain M"/>
    <property type="match status" value="1"/>
</dbReference>
<dbReference type="RefSeq" id="WP_306072162.1">
    <property type="nucleotide sequence ID" value="NZ_CP120988.1"/>
</dbReference>
<keyword evidence="4" id="KW-1185">Reference proteome</keyword>
<name>A0ABY9J271_9ACTN</name>
<dbReference type="Proteomes" id="UP001235744">
    <property type="component" value="Chromosome"/>
</dbReference>
<protein>
    <submittedName>
        <fullName evidence="3">Cation transporting ATPase C-terminal domain-containing protein</fullName>
    </submittedName>
</protein>
<keyword evidence="1" id="KW-1133">Transmembrane helix</keyword>